<reference evidence="1 2" key="1">
    <citation type="submission" date="2018-12" db="EMBL/GenBank/DDBJ databases">
        <authorList>
            <consortium name="Pathogen Informatics"/>
        </authorList>
    </citation>
    <scope>NUCLEOTIDE SEQUENCE [LARGE SCALE GENOMIC DNA]</scope>
    <source>
        <strain evidence="1 2">NCTC13098</strain>
    </source>
</reference>
<protein>
    <submittedName>
        <fullName evidence="1">Uncharacterized protein</fullName>
    </submittedName>
</protein>
<sequence>MATLLESYGNCFRKYATFRGPLGAQRVRRIYRR</sequence>
<proteinExistence type="predicted"/>
<dbReference type="Proteomes" id="UP000274346">
    <property type="component" value="Chromosome"/>
</dbReference>
<name>A0A3P8M2N4_RAOTE</name>
<dbReference type="KEGG" id="rtg:NCTC13098_02670"/>
<dbReference type="AlphaFoldDB" id="A0A3P8M2N4"/>
<evidence type="ECO:0000313" key="2">
    <source>
        <dbReference type="Proteomes" id="UP000274346"/>
    </source>
</evidence>
<gene>
    <name evidence="1" type="ORF">NCTC13098_02670</name>
</gene>
<dbReference type="EMBL" id="LR131271">
    <property type="protein sequence ID" value="VDR26323.1"/>
    <property type="molecule type" value="Genomic_DNA"/>
</dbReference>
<accession>A0A3P8M2N4</accession>
<evidence type="ECO:0000313" key="1">
    <source>
        <dbReference type="EMBL" id="VDR26323.1"/>
    </source>
</evidence>
<organism evidence="1 2">
    <name type="scientific">Raoultella terrigena</name>
    <name type="common">Klebsiella terrigena</name>
    <dbReference type="NCBI Taxonomy" id="577"/>
    <lineage>
        <taxon>Bacteria</taxon>
        <taxon>Pseudomonadati</taxon>
        <taxon>Pseudomonadota</taxon>
        <taxon>Gammaproteobacteria</taxon>
        <taxon>Enterobacterales</taxon>
        <taxon>Enterobacteriaceae</taxon>
        <taxon>Klebsiella/Raoultella group</taxon>
        <taxon>Raoultella</taxon>
    </lineage>
</organism>